<evidence type="ECO:0000259" key="1">
    <source>
        <dbReference type="Pfam" id="PF06985"/>
    </source>
</evidence>
<dbReference type="Pfam" id="PF06985">
    <property type="entry name" value="HET"/>
    <property type="match status" value="1"/>
</dbReference>
<evidence type="ECO:0000313" key="3">
    <source>
        <dbReference type="Proteomes" id="UP000572817"/>
    </source>
</evidence>
<feature type="domain" description="Heterokaryon incompatibility" evidence="1">
    <location>
        <begin position="20"/>
        <end position="172"/>
    </location>
</feature>
<organism evidence="2 3">
    <name type="scientific">Botryosphaeria dothidea</name>
    <dbReference type="NCBI Taxonomy" id="55169"/>
    <lineage>
        <taxon>Eukaryota</taxon>
        <taxon>Fungi</taxon>
        <taxon>Dikarya</taxon>
        <taxon>Ascomycota</taxon>
        <taxon>Pezizomycotina</taxon>
        <taxon>Dothideomycetes</taxon>
        <taxon>Dothideomycetes incertae sedis</taxon>
        <taxon>Botryosphaeriales</taxon>
        <taxon>Botryosphaeriaceae</taxon>
        <taxon>Botryosphaeria</taxon>
    </lineage>
</organism>
<dbReference type="PANTHER" id="PTHR24148">
    <property type="entry name" value="ANKYRIN REPEAT DOMAIN-CONTAINING PROTEIN 39 HOMOLOG-RELATED"/>
    <property type="match status" value="1"/>
</dbReference>
<gene>
    <name evidence="2" type="ORF">GTA08_BOTSDO03190</name>
</gene>
<comment type="caution">
    <text evidence="2">The sequence shown here is derived from an EMBL/GenBank/DDBJ whole genome shotgun (WGS) entry which is preliminary data.</text>
</comment>
<protein>
    <recommendedName>
        <fullName evidence="1">Heterokaryon incompatibility domain-containing protein</fullName>
    </recommendedName>
</protein>
<dbReference type="InterPro" id="IPR052895">
    <property type="entry name" value="HetReg/Transcr_Mod"/>
</dbReference>
<proteinExistence type="predicted"/>
<dbReference type="Proteomes" id="UP000572817">
    <property type="component" value="Unassembled WGS sequence"/>
</dbReference>
<dbReference type="PANTHER" id="PTHR24148:SF64">
    <property type="entry name" value="HETEROKARYON INCOMPATIBILITY DOMAIN-CONTAINING PROTEIN"/>
    <property type="match status" value="1"/>
</dbReference>
<reference evidence="2" key="1">
    <citation type="submission" date="2020-04" db="EMBL/GenBank/DDBJ databases">
        <title>Genome Assembly and Annotation of Botryosphaeria dothidea sdau 11-99, a Latent Pathogen of Apple Fruit Ring Rot in China.</title>
        <authorList>
            <person name="Yu C."/>
            <person name="Diao Y."/>
            <person name="Lu Q."/>
            <person name="Zhao J."/>
            <person name="Cui S."/>
            <person name="Peng C."/>
            <person name="He B."/>
            <person name="Liu H."/>
        </authorList>
    </citation>
    <scope>NUCLEOTIDE SEQUENCE [LARGE SCALE GENOMIC DNA]</scope>
    <source>
        <strain evidence="2">Sdau11-99</strain>
    </source>
</reference>
<dbReference type="OrthoDB" id="2157530at2759"/>
<dbReference type="AlphaFoldDB" id="A0A8H4IX76"/>
<evidence type="ECO:0000313" key="2">
    <source>
        <dbReference type="EMBL" id="KAF4309230.1"/>
    </source>
</evidence>
<dbReference type="EMBL" id="WWBZ02000016">
    <property type="protein sequence ID" value="KAF4309230.1"/>
    <property type="molecule type" value="Genomic_DNA"/>
</dbReference>
<keyword evidence="3" id="KW-1185">Reference proteome</keyword>
<dbReference type="InterPro" id="IPR010730">
    <property type="entry name" value="HET"/>
</dbReference>
<name>A0A8H4IX76_9PEZI</name>
<sequence>MTSVERTGESTYGTDEKPEYSILTYTWGRFRAEWGSPALDVKGTTWKIPPIKGSCFTVEAFQHVINFMGHDVEYAWVDVACIDQENREVKMYEVGRQVGIFKGAKRAYVWLHSFSNAELKSLHDTIIEYGPQIIHPSLREYGNLRTVMPILQESFDKLFSDPWFTSLWTLQESVLRRDATVLCREASPIQHPWNDDHDVYLAMLANTCRNIYLDLQGTLETTNTFREVKMAAQNLISRLEESGFHFLYTSNPNVQYGAARFRQTEFPLDRIYGIMQTYGITVGEAAEPGRVISTMDELEDQFATALNARSAVLGQAFVHVGNPVSGKTWRITQNSRVHEAIMAFDQTTETNCTIVKKSNDATVTVNGPACSLQRLEALWSEMSIALH</sequence>
<accession>A0A8H4IX76</accession>